<keyword evidence="2" id="KW-1185">Reference proteome</keyword>
<evidence type="ECO:0000313" key="1">
    <source>
        <dbReference type="EMBL" id="BEH01638.1"/>
    </source>
</evidence>
<dbReference type="Proteomes" id="UP001431656">
    <property type="component" value="Chromosome"/>
</dbReference>
<organism evidence="1 2">
    <name type="scientific">Brooklawnia propionicigenes</name>
    <dbReference type="NCBI Taxonomy" id="3041175"/>
    <lineage>
        <taxon>Bacteria</taxon>
        <taxon>Bacillati</taxon>
        <taxon>Actinomycetota</taxon>
        <taxon>Actinomycetes</taxon>
        <taxon>Propionibacteriales</taxon>
        <taxon>Propionibacteriaceae</taxon>
        <taxon>Brooklawnia</taxon>
    </lineage>
</organism>
<dbReference type="AlphaFoldDB" id="A0AAN0K6B7"/>
<dbReference type="Pfam" id="PF08843">
    <property type="entry name" value="AbiEii"/>
    <property type="match status" value="1"/>
</dbReference>
<name>A0AAN0K6B7_9ACTN</name>
<dbReference type="EMBL" id="AP028056">
    <property type="protein sequence ID" value="BEH01638.1"/>
    <property type="molecule type" value="Genomic_DNA"/>
</dbReference>
<dbReference type="GO" id="GO:0016740">
    <property type="term" value="F:transferase activity"/>
    <property type="evidence" value="ECO:0007669"/>
    <property type="project" value="UniProtKB-KW"/>
</dbReference>
<reference evidence="1" key="1">
    <citation type="journal article" date="2024" name="Int. J. Syst. Evol. Microbiol.">
        <title>Brooklawnia propionicigenes sp. nov., a facultatively anaerobic, propionate-producing bacterium isolated from a methanogenic reactor treating waste from cattle farms.</title>
        <authorList>
            <person name="Akita Y."/>
            <person name="Ueki A."/>
            <person name="Tonouchi A."/>
            <person name="Sugawara Y."/>
            <person name="Honma S."/>
            <person name="Kaku N."/>
            <person name="Ueki K."/>
        </authorList>
    </citation>
    <scope>NUCLEOTIDE SEQUENCE</scope>
    <source>
        <strain evidence="1">SH051</strain>
    </source>
</reference>
<sequence>MVERVNLNFSGFRPDIIEKVIRLLLILERIGNHAFLGSRMSLHGGTALNLFVLAMPRLSVDIDLSYVGNTDREQMLAERPAIEHAIADIARELGFTVTISPAEHSGRTFRLQYKGTAGLDSVKIDTNFLNRSPLLPLQRKTVVLDSGAEVTFPLNSDIELIAGKLKALVERVAVRDLYDTSRIAAIYPDLVAGGDERLFRRIVLYYLAKSEPFPRLLEVGDRFSGRHKDVADTLYPMLLAGEEPHLEAMIDTAQAFLARVSRPVDTEEADYLERFSVADFAPELLFADYPDTLAAAHADPTVAWKLQNLARTLDM</sequence>
<dbReference type="KEGG" id="broo:brsh051_09190"/>
<protein>
    <submittedName>
        <fullName evidence="1">Nucleotidyl transferase AbiEii/AbiGii toxin family protein</fullName>
    </submittedName>
</protein>
<dbReference type="RefSeq" id="WP_286267980.1">
    <property type="nucleotide sequence ID" value="NZ_AP028056.1"/>
</dbReference>
<dbReference type="InterPro" id="IPR014942">
    <property type="entry name" value="AbiEii"/>
</dbReference>
<dbReference type="Gene3D" id="3.10.450.620">
    <property type="entry name" value="JHP933, nucleotidyltransferase-like core domain"/>
    <property type="match status" value="1"/>
</dbReference>
<gene>
    <name evidence="1" type="ORF">brsh051_09190</name>
</gene>
<keyword evidence="1" id="KW-0808">Transferase</keyword>
<proteinExistence type="predicted"/>
<accession>A0AAN0K6B7</accession>
<evidence type="ECO:0000313" key="2">
    <source>
        <dbReference type="Proteomes" id="UP001431656"/>
    </source>
</evidence>